<sequence>MNRTAIIFTLVSLLGCTDNGYVVSETSEEIYAAIKASNFENLNLSTLGGDKWAKVCFLGPYNEMSEKALGFNWQVSEHTDVLKSDGHNVIVFATESEVIEYVVHSRGKGDFWQLSGECFSRENANFIKGSGGDFVRPKA</sequence>
<protein>
    <recommendedName>
        <fullName evidence="3">Lipoprotein</fullName>
    </recommendedName>
</protein>
<gene>
    <name evidence="1" type="ORF">CWE24_07730</name>
</gene>
<evidence type="ECO:0000313" key="1">
    <source>
        <dbReference type="EMBL" id="RUO47871.1"/>
    </source>
</evidence>
<organism evidence="1 2">
    <name type="scientific">Pseudidiomarina donghaiensis</name>
    <dbReference type="NCBI Taxonomy" id="519452"/>
    <lineage>
        <taxon>Bacteria</taxon>
        <taxon>Pseudomonadati</taxon>
        <taxon>Pseudomonadota</taxon>
        <taxon>Gammaproteobacteria</taxon>
        <taxon>Alteromonadales</taxon>
        <taxon>Idiomarinaceae</taxon>
        <taxon>Pseudidiomarina</taxon>
    </lineage>
</organism>
<proteinExistence type="predicted"/>
<dbReference type="STRING" id="519452.SAMN04488139_1365"/>
<reference evidence="2" key="1">
    <citation type="journal article" date="2018" name="Front. Microbiol.">
        <title>Genome-Based Analysis Reveals the Taxonomy and Diversity of the Family Idiomarinaceae.</title>
        <authorList>
            <person name="Liu Y."/>
            <person name="Lai Q."/>
            <person name="Shao Z."/>
        </authorList>
    </citation>
    <scope>NUCLEOTIDE SEQUENCE [LARGE SCALE GENOMIC DNA]</scope>
    <source>
        <strain evidence="2">908033</strain>
    </source>
</reference>
<evidence type="ECO:0000313" key="2">
    <source>
        <dbReference type="Proteomes" id="UP000286985"/>
    </source>
</evidence>
<dbReference type="Proteomes" id="UP000286985">
    <property type="component" value="Unassembled WGS sequence"/>
</dbReference>
<accession>A0A432XGM4</accession>
<dbReference type="AlphaFoldDB" id="A0A432XGM4"/>
<comment type="caution">
    <text evidence="1">The sequence shown here is derived from an EMBL/GenBank/DDBJ whole genome shotgun (WGS) entry which is preliminary data.</text>
</comment>
<keyword evidence="2" id="KW-1185">Reference proteome</keyword>
<dbReference type="RefSeq" id="WP_092839492.1">
    <property type="nucleotide sequence ID" value="NZ_FPCF01000002.1"/>
</dbReference>
<name>A0A432XGM4_9GAMM</name>
<dbReference type="PROSITE" id="PS51257">
    <property type="entry name" value="PROKAR_LIPOPROTEIN"/>
    <property type="match status" value="1"/>
</dbReference>
<dbReference type="OrthoDB" id="7061945at2"/>
<evidence type="ECO:0008006" key="3">
    <source>
        <dbReference type="Google" id="ProtNLM"/>
    </source>
</evidence>
<dbReference type="EMBL" id="PIPU01000003">
    <property type="protein sequence ID" value="RUO47871.1"/>
    <property type="molecule type" value="Genomic_DNA"/>
</dbReference>